<dbReference type="InterPro" id="IPR002401">
    <property type="entry name" value="Cyt_P450_E_grp-I"/>
</dbReference>
<comment type="cofactor">
    <cofactor evidence="1 9">
        <name>heme</name>
        <dbReference type="ChEBI" id="CHEBI:30413"/>
    </cofactor>
</comment>
<evidence type="ECO:0000256" key="7">
    <source>
        <dbReference type="ARBA" id="ARBA00023004"/>
    </source>
</evidence>
<dbReference type="GO" id="GO:0016705">
    <property type="term" value="F:oxidoreductase activity, acting on paired donors, with incorporation or reduction of molecular oxygen"/>
    <property type="evidence" value="ECO:0007669"/>
    <property type="project" value="InterPro"/>
</dbReference>
<keyword evidence="6" id="KW-0560">Oxidoreductase</keyword>
<dbReference type="SUPFAM" id="SSF48264">
    <property type="entry name" value="Cytochrome P450"/>
    <property type="match status" value="1"/>
</dbReference>
<reference evidence="10 11" key="1">
    <citation type="submission" date="2016-07" db="EMBL/GenBank/DDBJ databases">
        <title>Draft genome of the white-rot fungus Obba rivulosa 3A-2.</title>
        <authorList>
            <consortium name="DOE Joint Genome Institute"/>
            <person name="Miettinen O."/>
            <person name="Riley R."/>
            <person name="Acob R."/>
            <person name="Barry K."/>
            <person name="Cullen D."/>
            <person name="De Vries R."/>
            <person name="Hainaut M."/>
            <person name="Hatakka A."/>
            <person name="Henrissat B."/>
            <person name="Hilden K."/>
            <person name="Kuo R."/>
            <person name="Labutti K."/>
            <person name="Lipzen A."/>
            <person name="Makela M.R."/>
            <person name="Sandor L."/>
            <person name="Spatafora J.W."/>
            <person name="Grigoriev I.V."/>
            <person name="Hibbett D.S."/>
        </authorList>
    </citation>
    <scope>NUCLEOTIDE SEQUENCE [LARGE SCALE GENOMIC DNA]</scope>
    <source>
        <strain evidence="10 11">3A-2</strain>
    </source>
</reference>
<dbReference type="OrthoDB" id="1470350at2759"/>
<name>A0A8E2DFN3_9APHY</name>
<dbReference type="GO" id="GO:0004497">
    <property type="term" value="F:monooxygenase activity"/>
    <property type="evidence" value="ECO:0007669"/>
    <property type="project" value="UniProtKB-KW"/>
</dbReference>
<dbReference type="InterPro" id="IPR001128">
    <property type="entry name" value="Cyt_P450"/>
</dbReference>
<keyword evidence="7 9" id="KW-0408">Iron</keyword>
<feature type="binding site" description="axial binding residue" evidence="9">
    <location>
        <position position="481"/>
    </location>
    <ligand>
        <name>heme</name>
        <dbReference type="ChEBI" id="CHEBI:30413"/>
    </ligand>
    <ligandPart>
        <name>Fe</name>
        <dbReference type="ChEBI" id="CHEBI:18248"/>
    </ligandPart>
</feature>
<dbReference type="AlphaFoldDB" id="A0A8E2DFN3"/>
<organism evidence="10 11">
    <name type="scientific">Obba rivulosa</name>
    <dbReference type="NCBI Taxonomy" id="1052685"/>
    <lineage>
        <taxon>Eukaryota</taxon>
        <taxon>Fungi</taxon>
        <taxon>Dikarya</taxon>
        <taxon>Basidiomycota</taxon>
        <taxon>Agaricomycotina</taxon>
        <taxon>Agaricomycetes</taxon>
        <taxon>Polyporales</taxon>
        <taxon>Gelatoporiaceae</taxon>
        <taxon>Obba</taxon>
    </lineage>
</organism>
<dbReference type="EMBL" id="KV722541">
    <property type="protein sequence ID" value="OCH86155.1"/>
    <property type="molecule type" value="Genomic_DNA"/>
</dbReference>
<dbReference type="Proteomes" id="UP000250043">
    <property type="component" value="Unassembled WGS sequence"/>
</dbReference>
<evidence type="ECO:0000313" key="11">
    <source>
        <dbReference type="Proteomes" id="UP000250043"/>
    </source>
</evidence>
<dbReference type="PANTHER" id="PTHR24305:SF166">
    <property type="entry name" value="CYTOCHROME P450 12A4, MITOCHONDRIAL-RELATED"/>
    <property type="match status" value="1"/>
</dbReference>
<dbReference type="InterPro" id="IPR036396">
    <property type="entry name" value="Cyt_P450_sf"/>
</dbReference>
<evidence type="ECO:0000256" key="2">
    <source>
        <dbReference type="ARBA" id="ARBA00005179"/>
    </source>
</evidence>
<evidence type="ECO:0000256" key="9">
    <source>
        <dbReference type="PIRSR" id="PIRSR602401-1"/>
    </source>
</evidence>
<sequence length="545" mass="62403">MGLISVVAWPLTLAGSAYILYKVSQILLYPWFSHLRYIPGPPSASFFYGNLKQLFNADNAALHEEWAEKYGNTLRFNGFLNMNRLYTMDLRAINYILTHSMEYPKPKMTRFFLSKILGEGVLFAEGEEHRQQRRVINPAFGPAQIRELTSIFVDKAIELRDFWDSEIPKTTEPARINVFDGLTKTTLNIIGLAGFNYEFDALNPEKNNELMEAFNVIFSTTDERFSIMPILQARLPFLRGLPGTRLRRFEEARDIMRRIGMQLVQERKATAMKSLAGEKTGGIERKDLHGRDLLTTLIKANMATDLPENLRLSDEDVFWQVPTFLVAGHETTSSAVTWCLYALTQAPEVQQKLREELFTLRNETPMMDELNSLPYLDAVVRETLRVYAPVTATVREATKDDVLPLATPYTDIRGQVHETLRVDKGTTLMIPILSINRSKALWGEDALEFRPERWECLPEAVSEIPGLWGNILTFIGGPRSCVGYRFALVEMKALIFILLRAFEFKLAVPADEIQKKSRMVQRPMVKSEMDKGNQMPLLVKRHQRI</sequence>
<protein>
    <submittedName>
        <fullName evidence="10">Cytochrome P450</fullName>
    </submittedName>
</protein>
<dbReference type="Pfam" id="PF00067">
    <property type="entry name" value="p450"/>
    <property type="match status" value="1"/>
</dbReference>
<gene>
    <name evidence="10" type="ORF">OBBRIDRAFT_797449</name>
</gene>
<dbReference type="GO" id="GO:0020037">
    <property type="term" value="F:heme binding"/>
    <property type="evidence" value="ECO:0007669"/>
    <property type="project" value="InterPro"/>
</dbReference>
<evidence type="ECO:0000256" key="6">
    <source>
        <dbReference type="ARBA" id="ARBA00023002"/>
    </source>
</evidence>
<proteinExistence type="inferred from homology"/>
<evidence type="ECO:0000256" key="4">
    <source>
        <dbReference type="ARBA" id="ARBA00022617"/>
    </source>
</evidence>
<evidence type="ECO:0000313" key="10">
    <source>
        <dbReference type="EMBL" id="OCH86155.1"/>
    </source>
</evidence>
<keyword evidence="4 9" id="KW-0349">Heme</keyword>
<accession>A0A8E2DFN3</accession>
<dbReference type="Gene3D" id="1.10.630.10">
    <property type="entry name" value="Cytochrome P450"/>
    <property type="match status" value="1"/>
</dbReference>
<evidence type="ECO:0000256" key="1">
    <source>
        <dbReference type="ARBA" id="ARBA00001971"/>
    </source>
</evidence>
<dbReference type="GO" id="GO:0005506">
    <property type="term" value="F:iron ion binding"/>
    <property type="evidence" value="ECO:0007669"/>
    <property type="project" value="InterPro"/>
</dbReference>
<dbReference type="PRINTS" id="PR00463">
    <property type="entry name" value="EP450I"/>
</dbReference>
<keyword evidence="5 9" id="KW-0479">Metal-binding</keyword>
<comment type="similarity">
    <text evidence="3">Belongs to the cytochrome P450 family.</text>
</comment>
<dbReference type="PANTHER" id="PTHR24305">
    <property type="entry name" value="CYTOCHROME P450"/>
    <property type="match status" value="1"/>
</dbReference>
<dbReference type="InterPro" id="IPR050121">
    <property type="entry name" value="Cytochrome_P450_monoxygenase"/>
</dbReference>
<evidence type="ECO:0000256" key="8">
    <source>
        <dbReference type="ARBA" id="ARBA00023033"/>
    </source>
</evidence>
<evidence type="ECO:0000256" key="5">
    <source>
        <dbReference type="ARBA" id="ARBA00022723"/>
    </source>
</evidence>
<evidence type="ECO:0000256" key="3">
    <source>
        <dbReference type="ARBA" id="ARBA00010617"/>
    </source>
</evidence>
<comment type="pathway">
    <text evidence="2">Secondary metabolite biosynthesis.</text>
</comment>
<keyword evidence="11" id="KW-1185">Reference proteome</keyword>
<keyword evidence="8" id="KW-0503">Monooxygenase</keyword>
<dbReference type="PRINTS" id="PR00385">
    <property type="entry name" value="P450"/>
</dbReference>
<dbReference type="CDD" id="cd11069">
    <property type="entry name" value="CYP_FUM15-like"/>
    <property type="match status" value="1"/>
</dbReference>